<feature type="transmembrane region" description="Helical" evidence="4">
    <location>
        <begin position="93"/>
        <end position="115"/>
    </location>
</feature>
<organism evidence="6 7">
    <name type="scientific">Brassica rapa subsp. trilocularis</name>
    <dbReference type="NCBI Taxonomy" id="1813537"/>
    <lineage>
        <taxon>Eukaryota</taxon>
        <taxon>Viridiplantae</taxon>
        <taxon>Streptophyta</taxon>
        <taxon>Embryophyta</taxon>
        <taxon>Tracheophyta</taxon>
        <taxon>Spermatophyta</taxon>
        <taxon>Magnoliopsida</taxon>
        <taxon>eudicotyledons</taxon>
        <taxon>Gunneridae</taxon>
        <taxon>Pentapetalae</taxon>
        <taxon>rosids</taxon>
        <taxon>malvids</taxon>
        <taxon>Brassicales</taxon>
        <taxon>Brassicaceae</taxon>
        <taxon>Brassiceae</taxon>
        <taxon>Brassica</taxon>
    </lineage>
</organism>
<dbReference type="Pfam" id="PF03763">
    <property type="entry name" value="Remorin_C"/>
    <property type="match status" value="1"/>
</dbReference>
<evidence type="ECO:0000256" key="2">
    <source>
        <dbReference type="SAM" id="Coils"/>
    </source>
</evidence>
<name>A0ABQ7LUU3_BRACM</name>
<feature type="compositionally biased region" description="Low complexity" evidence="3">
    <location>
        <begin position="351"/>
        <end position="366"/>
    </location>
</feature>
<evidence type="ECO:0000256" key="3">
    <source>
        <dbReference type="SAM" id="MobiDB-lite"/>
    </source>
</evidence>
<protein>
    <recommendedName>
        <fullName evidence="5">Remorin C-terminal domain-containing protein</fullName>
    </recommendedName>
</protein>
<evidence type="ECO:0000313" key="7">
    <source>
        <dbReference type="Proteomes" id="UP000823674"/>
    </source>
</evidence>
<proteinExistence type="inferred from homology"/>
<feature type="region of interest" description="Disordered" evidence="3">
    <location>
        <begin position="299"/>
        <end position="392"/>
    </location>
</feature>
<feature type="compositionally biased region" description="Basic and acidic residues" evidence="3">
    <location>
        <begin position="306"/>
        <end position="315"/>
    </location>
</feature>
<dbReference type="Proteomes" id="UP000823674">
    <property type="component" value="Chromosome A08"/>
</dbReference>
<reference evidence="6 7" key="1">
    <citation type="submission" date="2021-03" db="EMBL/GenBank/DDBJ databases">
        <authorList>
            <person name="King G.J."/>
            <person name="Bancroft I."/>
            <person name="Baten A."/>
            <person name="Bloomfield J."/>
            <person name="Borpatragohain P."/>
            <person name="He Z."/>
            <person name="Irish N."/>
            <person name="Irwin J."/>
            <person name="Liu K."/>
            <person name="Mauleon R.P."/>
            <person name="Moore J."/>
            <person name="Morris R."/>
            <person name="Ostergaard L."/>
            <person name="Wang B."/>
            <person name="Wells R."/>
        </authorList>
    </citation>
    <scope>NUCLEOTIDE SEQUENCE [LARGE SCALE GENOMIC DNA]</scope>
    <source>
        <strain evidence="6">R-o-18</strain>
        <tissue evidence="6">Leaf</tissue>
    </source>
</reference>
<keyword evidence="4" id="KW-0472">Membrane</keyword>
<dbReference type="PANTHER" id="PTHR31471:SF49">
    <property type="entry name" value="REMORIN FAMILY PROTEIN"/>
    <property type="match status" value="1"/>
</dbReference>
<evidence type="ECO:0000256" key="4">
    <source>
        <dbReference type="SAM" id="Phobius"/>
    </source>
</evidence>
<feature type="domain" description="Remorin C-terminal" evidence="5">
    <location>
        <begin position="435"/>
        <end position="538"/>
    </location>
</feature>
<feature type="compositionally biased region" description="Polar residues" evidence="3">
    <location>
        <begin position="336"/>
        <end position="345"/>
    </location>
</feature>
<comment type="caution">
    <text evidence="6">The sequence shown here is derived from an EMBL/GenBank/DDBJ whole genome shotgun (WGS) entry which is preliminary data.</text>
</comment>
<keyword evidence="4" id="KW-0812">Transmembrane</keyword>
<keyword evidence="2" id="KW-0175">Coiled coil</keyword>
<dbReference type="InterPro" id="IPR005516">
    <property type="entry name" value="Remorin_C"/>
</dbReference>
<comment type="similarity">
    <text evidence="1">Belongs to the remorin family.</text>
</comment>
<evidence type="ECO:0000259" key="5">
    <source>
        <dbReference type="Pfam" id="PF03763"/>
    </source>
</evidence>
<gene>
    <name evidence="6" type="primary">A08p032640.1_BraROA</name>
    <name evidence="6" type="ORF">IGI04_031875</name>
</gene>
<sequence>MEYERIEKVKQKSILSPTKLRMKLMGSHNNKKREGSNNNSSRTSPVRLEVSDGTEFSKNSLLASNSDSYDDDNGFVSRLPYLCLSQNCHLLCFWLKSLFFALFLAKVSVFALFLAKDFLFFLLAASATDIGVAKLPVLDLSDTQASRHGSEGLTRETNQPKPQQLKKTDLSLALRPQEDENLDYDSNASSSSFEFHGGVRGERSNQNHVSRAYPSRQMPSKWNDAEKWIMSRQNMVMRKNGQGNRMPARVMTDNTGCEYNKSRMQSDGFEKFPRYVPTVPHPILTQGYGGSLLIEQSTQSNGLVDTTKDSSRDETPAGPVIRSVCMRDMGTDMTPIPSQEPSRSVTPVGATTPLRSPTSSLPSTPRGGQQEESQDPSANTKRELSEEEMKAKTRREIVTLGVRLGKMNIAAWASNEEEESNKNNVDAEETQRIEFDKRASAWEEAEKSKHNARYKREEIRIQAWESQEKAKLEAEMQRIEAKVEQMKAEAEARIVKKIAMAKQRSEEKRASAEARKARDAEKAVVEAEYIRETGRIPVSGYKICCGWFS</sequence>
<feature type="region of interest" description="Disordered" evidence="3">
    <location>
        <begin position="195"/>
        <end position="217"/>
    </location>
</feature>
<accession>A0ABQ7LUU3</accession>
<dbReference type="EMBL" id="JADBGQ010000007">
    <property type="protein sequence ID" value="KAG5390334.1"/>
    <property type="molecule type" value="Genomic_DNA"/>
</dbReference>
<dbReference type="PANTHER" id="PTHR31471">
    <property type="entry name" value="OS02G0116800 PROTEIN"/>
    <property type="match status" value="1"/>
</dbReference>
<keyword evidence="7" id="KW-1185">Reference proteome</keyword>
<feature type="region of interest" description="Disordered" evidence="3">
    <location>
        <begin position="146"/>
        <end position="166"/>
    </location>
</feature>
<feature type="region of interest" description="Disordered" evidence="3">
    <location>
        <begin position="26"/>
        <end position="52"/>
    </location>
</feature>
<evidence type="ECO:0000256" key="1">
    <source>
        <dbReference type="ARBA" id="ARBA00005711"/>
    </source>
</evidence>
<feature type="compositionally biased region" description="Basic and acidic residues" evidence="3">
    <location>
        <begin position="380"/>
        <end position="392"/>
    </location>
</feature>
<keyword evidence="4" id="KW-1133">Transmembrane helix</keyword>
<feature type="coiled-coil region" evidence="2">
    <location>
        <begin position="447"/>
        <end position="520"/>
    </location>
</feature>
<evidence type="ECO:0000313" key="6">
    <source>
        <dbReference type="EMBL" id="KAG5390334.1"/>
    </source>
</evidence>